<evidence type="ECO:0000313" key="1">
    <source>
        <dbReference type="EMBL" id="KAH0548184.1"/>
    </source>
</evidence>
<name>A0A9P8L7A8_9PEZI</name>
<proteinExistence type="predicted"/>
<accession>A0A9P8L7A8</accession>
<dbReference type="EMBL" id="JAGHQM010002757">
    <property type="protein sequence ID" value="KAH0548184.1"/>
    <property type="molecule type" value="Genomic_DNA"/>
</dbReference>
<sequence length="172" mass="19171">MQFLAVSYLLPAVLLNPVLILHTLNSLLCRLLPSFADQPLPKWSDPTTWGPHAIPPYLDVHSSDNLCWVYTIFMVVVQLFAFERISTHRCDDVEKEEAQARTTKVAVAKHEAITGDDAVVAAVEVEVVPQKANVAKKLSDDRGGSKLNTEAYVERLEEWSRKSDAVAGFIVR</sequence>
<organism evidence="1 2">
    <name type="scientific">Trichoglossum hirsutum</name>
    <dbReference type="NCBI Taxonomy" id="265104"/>
    <lineage>
        <taxon>Eukaryota</taxon>
        <taxon>Fungi</taxon>
        <taxon>Dikarya</taxon>
        <taxon>Ascomycota</taxon>
        <taxon>Pezizomycotina</taxon>
        <taxon>Geoglossomycetes</taxon>
        <taxon>Geoglossales</taxon>
        <taxon>Geoglossaceae</taxon>
        <taxon>Trichoglossum</taxon>
    </lineage>
</organism>
<protein>
    <submittedName>
        <fullName evidence="1">Uncharacterized protein</fullName>
    </submittedName>
</protein>
<dbReference type="AlphaFoldDB" id="A0A9P8L7A8"/>
<dbReference type="Proteomes" id="UP000750711">
    <property type="component" value="Unassembled WGS sequence"/>
</dbReference>
<keyword evidence="2" id="KW-1185">Reference proteome</keyword>
<comment type="caution">
    <text evidence="1">The sequence shown here is derived from an EMBL/GenBank/DDBJ whole genome shotgun (WGS) entry which is preliminary data.</text>
</comment>
<gene>
    <name evidence="1" type="ORF">GP486_008096</name>
</gene>
<reference evidence="1" key="1">
    <citation type="submission" date="2021-03" db="EMBL/GenBank/DDBJ databases">
        <title>Comparative genomics and phylogenomic investigation of the class Geoglossomycetes provide insights into ecological specialization and systematics.</title>
        <authorList>
            <person name="Melie T."/>
            <person name="Pirro S."/>
            <person name="Miller A.N."/>
            <person name="Quandt A."/>
        </authorList>
    </citation>
    <scope>NUCLEOTIDE SEQUENCE</scope>
    <source>
        <strain evidence="1">CAQ_001_2017</strain>
    </source>
</reference>
<evidence type="ECO:0000313" key="2">
    <source>
        <dbReference type="Proteomes" id="UP000750711"/>
    </source>
</evidence>